<evidence type="ECO:0000313" key="1">
    <source>
        <dbReference type="EMBL" id="CAH3157373.1"/>
    </source>
</evidence>
<evidence type="ECO:0000313" key="2">
    <source>
        <dbReference type="Proteomes" id="UP001159405"/>
    </source>
</evidence>
<comment type="caution">
    <text evidence="1">The sequence shown here is derived from an EMBL/GenBank/DDBJ whole genome shotgun (WGS) entry which is preliminary data.</text>
</comment>
<proteinExistence type="predicted"/>
<protein>
    <submittedName>
        <fullName evidence="1">Uncharacterized protein</fullName>
    </submittedName>
</protein>
<feature type="non-terminal residue" evidence="1">
    <location>
        <position position="1"/>
    </location>
</feature>
<reference evidence="1 2" key="1">
    <citation type="submission" date="2022-05" db="EMBL/GenBank/DDBJ databases">
        <authorList>
            <consortium name="Genoscope - CEA"/>
            <person name="William W."/>
        </authorList>
    </citation>
    <scope>NUCLEOTIDE SEQUENCE [LARGE SCALE GENOMIC DNA]</scope>
</reference>
<keyword evidence="2" id="KW-1185">Reference proteome</keyword>
<accession>A0ABN8Q506</accession>
<feature type="non-terminal residue" evidence="1">
    <location>
        <position position="60"/>
    </location>
</feature>
<gene>
    <name evidence="1" type="ORF">PLOB_00002225</name>
</gene>
<dbReference type="Proteomes" id="UP001159405">
    <property type="component" value="Unassembled WGS sequence"/>
</dbReference>
<sequence>LSGRRQLISHSHLMKLWPESCKLCSGRRQDLFLPGHIFPFFSNCQDKGFQCFPNVAAPLR</sequence>
<name>A0ABN8Q506_9CNID</name>
<organism evidence="1 2">
    <name type="scientific">Porites lobata</name>
    <dbReference type="NCBI Taxonomy" id="104759"/>
    <lineage>
        <taxon>Eukaryota</taxon>
        <taxon>Metazoa</taxon>
        <taxon>Cnidaria</taxon>
        <taxon>Anthozoa</taxon>
        <taxon>Hexacorallia</taxon>
        <taxon>Scleractinia</taxon>
        <taxon>Fungiina</taxon>
        <taxon>Poritidae</taxon>
        <taxon>Porites</taxon>
    </lineage>
</organism>
<dbReference type="EMBL" id="CALNXK010000107">
    <property type="protein sequence ID" value="CAH3157373.1"/>
    <property type="molecule type" value="Genomic_DNA"/>
</dbReference>